<keyword evidence="2" id="KW-1185">Reference proteome</keyword>
<accession>A0ACD5VWL2</accession>
<reference evidence="1" key="2">
    <citation type="submission" date="2025-09" db="UniProtKB">
        <authorList>
            <consortium name="EnsemblPlants"/>
        </authorList>
    </citation>
    <scope>IDENTIFICATION</scope>
</reference>
<proteinExistence type="predicted"/>
<organism evidence="1 2">
    <name type="scientific">Avena sativa</name>
    <name type="common">Oat</name>
    <dbReference type="NCBI Taxonomy" id="4498"/>
    <lineage>
        <taxon>Eukaryota</taxon>
        <taxon>Viridiplantae</taxon>
        <taxon>Streptophyta</taxon>
        <taxon>Embryophyta</taxon>
        <taxon>Tracheophyta</taxon>
        <taxon>Spermatophyta</taxon>
        <taxon>Magnoliopsida</taxon>
        <taxon>Liliopsida</taxon>
        <taxon>Poales</taxon>
        <taxon>Poaceae</taxon>
        <taxon>BOP clade</taxon>
        <taxon>Pooideae</taxon>
        <taxon>Poodae</taxon>
        <taxon>Poeae</taxon>
        <taxon>Poeae Chloroplast Group 1 (Aveneae type)</taxon>
        <taxon>Aveninae</taxon>
        <taxon>Avena</taxon>
    </lineage>
</organism>
<dbReference type="EnsemblPlants" id="AVESA.00010b.r2.3DG0518210.1">
    <property type="protein sequence ID" value="AVESA.00010b.r2.3DG0518210.1.CDS"/>
    <property type="gene ID" value="AVESA.00010b.r2.3DG0518210"/>
</dbReference>
<dbReference type="Proteomes" id="UP001732700">
    <property type="component" value="Chromosome 3D"/>
</dbReference>
<evidence type="ECO:0000313" key="1">
    <source>
        <dbReference type="EnsemblPlants" id="AVESA.00010b.r2.3DG0518210.1.CDS"/>
    </source>
</evidence>
<sequence length="374" mass="40924">MEKISCGAEAAGEEEATWFEAWGLITSFAVSMTLKAAIELGLLDALSNAGGRPLTAGELSADLPAEDKAEAAASVDRILRLLASFNVVKCWTDDDAVPPAGSQHEAEAVLVRRYTPAPVCRWLTRNNDSGASLAPYSMYTADQDYMKTWHQLAASVAGGGPPSFERVHGVPIFDYFPQNLRLSGVFNQAMVQISVMVTSKLLDRYNGFDTIDVLVDVGGGTGSTLEMITSRYKHIKAINFDLPHVISQAPTLPGVKHISGNMFADIPVGDAIFLKTVLHLHGDNDCIKILKNCHRALPEKGRLIAVEFVLPTTPEATRGAQNLFILDVMMFSNFREGKERTEQEFLKLAREAGFSGAFRSTYVFGNFWALEYIK</sequence>
<reference evidence="1" key="1">
    <citation type="submission" date="2021-05" db="EMBL/GenBank/DDBJ databases">
        <authorList>
            <person name="Scholz U."/>
            <person name="Mascher M."/>
            <person name="Fiebig A."/>
        </authorList>
    </citation>
    <scope>NUCLEOTIDE SEQUENCE [LARGE SCALE GENOMIC DNA]</scope>
</reference>
<name>A0ACD5VWL2_AVESA</name>
<protein>
    <submittedName>
        <fullName evidence="1">Uncharacterized protein</fullName>
    </submittedName>
</protein>
<evidence type="ECO:0000313" key="2">
    <source>
        <dbReference type="Proteomes" id="UP001732700"/>
    </source>
</evidence>